<dbReference type="GO" id="GO:0039625">
    <property type="term" value="C:viral inner capsid"/>
    <property type="evidence" value="ECO:0007669"/>
    <property type="project" value="UniProtKB-KW"/>
</dbReference>
<comment type="subcellular location">
    <subcellularLocation>
        <location evidence="6">Virion</location>
    </subcellularLocation>
</comment>
<comment type="function">
    <text evidence="6">Inner capsid protein that self-assembles to form an icosahedral capsid with a T=2 symmetry, which consists of 120 copies of VP2, with channels at each of its five-fold vertices. This capsid constitutes the innermost concentric layer of the viral mature particle. It encapsidates the polymerase VP1, the capping enzyme VP3 and the genomic dsRNA, thereby defining the core. The innermost VP2 capsid and the intermediate VP6 capsid remain intact following cell entry to protect the dsRNA from degradation and to prevent unfavorable antiviral responses in the host cell during all the replication cycle of the virus. Nascent transcripts are transcribed within the structural confines of this double-layered particle (DLP) and are extruded through the channels formed by VP2 N-termini. VP2 is required for the replicase activity of VP1 polymerase. Probably recruits a copy of a VP1-VP3 complex, potentially along with a segment of plus-strand RNA, as a decamer of VP2 assembles. May activate the autoinhibited VP1/RNA complex to coordinate packaging and genome replication.</text>
</comment>
<keyword evidence="5 6" id="KW-1153">Inner capsid protein</keyword>
<dbReference type="GO" id="GO:0039616">
    <property type="term" value="C:T=2 icosahedral viral capsid"/>
    <property type="evidence" value="ECO:0007669"/>
    <property type="project" value="UniProtKB-KW"/>
</dbReference>
<evidence type="ECO:0000256" key="4">
    <source>
        <dbReference type="ARBA" id="ARBA00022884"/>
    </source>
</evidence>
<organism evidence="8">
    <name type="scientific">Rotavirus F</name>
    <dbReference type="NCBI Taxonomy" id="183405"/>
    <lineage>
        <taxon>Viruses</taxon>
        <taxon>Riboviria</taxon>
        <taxon>Orthornavirae</taxon>
        <taxon>Duplornaviricota</taxon>
        <taxon>Resentoviricetes</taxon>
        <taxon>Reovirales</taxon>
        <taxon>Sedoreoviridae</taxon>
        <taxon>Rotavirus</taxon>
        <taxon>Rotavirus phigastroenteritidis</taxon>
    </lineage>
</organism>
<name>A0A346BLI9_9REOV</name>
<evidence type="ECO:0000256" key="5">
    <source>
        <dbReference type="ARBA" id="ARBA00022996"/>
    </source>
</evidence>
<sequence length="904" mass="104367">MSSNKAKQRLEELKTKREASLKKAINEGAEAVKKLVDQQNDENSVQSEQTSSQSDTKIKEDKKEKESSQIQQSDEVKSLEDVEKAAKEKRDGTKHLVEILKTKENSEKEIQKEILQKAIPTYTPNDEAVKKLSEIKIEENAEIKQLFRLFEPEVVPIYANDGRKTLITAWYWKLKKDDIPTGDYTVREYFLSLYTHVIDTMPPYIMLRSMAVDNKHSREAGKVVDAETALILEKLFADEQTDAMTRRYIAEMRHRVNAEANIVRYQAVLHPVDYEFNQYFLEHQILRPLTTREIFQMIPTRMRNDVNYIFTIDNSFLETARYVPYNLLQDRLNLHEGLQSIWETLTLTNYVHARTAVPDLVDLVDTETQIKEMSQMLQLEAMTIQSESQFITGINSDAANEFFKTVIAACLSQRTLRVEFTQANYMSLLSGMFVLALVPNELIFRESLNSLQVAIINTILCPAFDIPAMQYNYLEIQTPFELILPRIVSRQVRDYLHHVNNNHFLYNVVDGVRNASLQNIIRSGAIVQNVAAALLNIAGQPFRAYNQEYKRSIQRAITILTRRAPQIEDSFRMLVYNYEVIQRFIVMNQQYAQTINTELVNMTAATSYFMLMSNRAVYPDASVLLQYYKVNIRFLHNYNEAIDDTVATLLVSHRLNLYQKKILSLVTEFMRKLKIFDAPKIPPDQMYLLRNRMRQLPVEQRRADVYNIMETHRAQIERASKRIAQGVVLMQQEAPLQHDPIVGYTNVTRNLDGYRTISLEELQMRGDFQPLTDVLLANQPIALQGAITYKTETDPFAVLAKSDVAVFAPIIKERNLNALNPISYEINSDSKGFYIVHNNSWVPTSNTKLFKQPPRKFVLSDSTFFLESGLFYTIFTDPLSFISHTSVEPVNAVAFDGHRIVRTL</sequence>
<protein>
    <recommendedName>
        <fullName evidence="6">Inner capsid protein VP2</fullName>
    </recommendedName>
</protein>
<evidence type="ECO:0000256" key="6">
    <source>
        <dbReference type="RuleBase" id="RU363125"/>
    </source>
</evidence>
<dbReference type="InterPro" id="IPR007779">
    <property type="entry name" value="Rotavirus_VP2"/>
</dbReference>
<evidence type="ECO:0000256" key="3">
    <source>
        <dbReference type="ARBA" id="ARBA00022844"/>
    </source>
</evidence>
<dbReference type="Pfam" id="PF05087">
    <property type="entry name" value="Rota_VP2"/>
    <property type="match status" value="1"/>
</dbReference>
<dbReference type="EMBL" id="MG846387">
    <property type="protein sequence ID" value="AXL64592.1"/>
    <property type="molecule type" value="Genomic_RNA"/>
</dbReference>
<keyword evidence="4 6" id="KW-0694">RNA-binding</keyword>
<dbReference type="GO" id="GO:0003723">
    <property type="term" value="F:RNA binding"/>
    <property type="evidence" value="ECO:0007669"/>
    <property type="project" value="UniProtKB-KW"/>
</dbReference>
<evidence type="ECO:0000256" key="1">
    <source>
        <dbReference type="ARBA" id="ARBA00022561"/>
    </source>
</evidence>
<keyword evidence="1 6" id="KW-0167">Capsid protein</keyword>
<accession>A0A346BLI9</accession>
<comment type="subunit">
    <text evidence="6">Homodecamer; each decamer is made up of two conformers of VP2, called VP2A and VP2B. Interacts with a VP1-VP3 complex. Interacts with the intermediate capsid protein VP6. Interacts with NSP5. Interacts (via N-terminus) with NSP2.</text>
</comment>
<feature type="region of interest" description="Disordered" evidence="7">
    <location>
        <begin position="32"/>
        <end position="87"/>
    </location>
</feature>
<feature type="compositionally biased region" description="Basic and acidic residues" evidence="7">
    <location>
        <begin position="56"/>
        <end position="67"/>
    </location>
</feature>
<evidence type="ECO:0000256" key="2">
    <source>
        <dbReference type="ARBA" id="ARBA00022611"/>
    </source>
</evidence>
<proteinExistence type="inferred from homology"/>
<feature type="compositionally biased region" description="Polar residues" evidence="7">
    <location>
        <begin position="37"/>
        <end position="55"/>
    </location>
</feature>
<keyword evidence="2" id="KW-1141">T=2 icosahedral capsid protein</keyword>
<feature type="compositionally biased region" description="Basic and acidic residues" evidence="7">
    <location>
        <begin position="74"/>
        <end position="87"/>
    </location>
</feature>
<evidence type="ECO:0000313" key="8">
    <source>
        <dbReference type="EMBL" id="AXL64592.1"/>
    </source>
</evidence>
<dbReference type="GO" id="GO:0019013">
    <property type="term" value="C:viral nucleocapsid"/>
    <property type="evidence" value="ECO:0007669"/>
    <property type="project" value="InterPro"/>
</dbReference>
<keyword evidence="3 6" id="KW-0946">Virion</keyword>
<evidence type="ECO:0000256" key="7">
    <source>
        <dbReference type="SAM" id="MobiDB-lite"/>
    </source>
</evidence>
<reference evidence="8" key="1">
    <citation type="submission" date="2018-01" db="EMBL/GenBank/DDBJ databases">
        <title>A case-control study in search for viruses in malabsorption syndrome affected and healthy chickens.</title>
        <authorList>
            <person name="Lima D.A."/>
            <person name="Roehe P.M."/>
        </authorList>
    </citation>
    <scope>NUCLEOTIDE SEQUENCE</scope>
    <source>
        <strain evidence="8">RS/BR/15/4S-1</strain>
    </source>
</reference>
<comment type="similarity">
    <text evidence="6">Belongs to the rotavirus VP2 family.</text>
</comment>